<feature type="region of interest" description="Disordered" evidence="1">
    <location>
        <begin position="149"/>
        <end position="191"/>
    </location>
</feature>
<feature type="compositionally biased region" description="Basic and acidic residues" evidence="1">
    <location>
        <begin position="100"/>
        <end position="110"/>
    </location>
</feature>
<sequence length="201" mass="22336">MFSSEAKASQPNNRLHPVRPKLSSGEPAPDQHSRRRQDSPPDDGLDDGTTRLLFVPTPAQPTTKCPCPCPFMFSSEAKASQPNNRLHPVRPKPSSGEPAPDQHSRRRQDSPPDDGLDDGTTRLLLEQIDGITVVSQAAVCHVVTRAPTIQQQRRPNDQLTTMRSTGSDEAPKDYKRPRRRTLEAPQLRSQHSVTLLPYSHC</sequence>
<organism evidence="2 3">
    <name type="scientific">Steinernema hermaphroditum</name>
    <dbReference type="NCBI Taxonomy" id="289476"/>
    <lineage>
        <taxon>Eukaryota</taxon>
        <taxon>Metazoa</taxon>
        <taxon>Ecdysozoa</taxon>
        <taxon>Nematoda</taxon>
        <taxon>Chromadorea</taxon>
        <taxon>Rhabditida</taxon>
        <taxon>Tylenchina</taxon>
        <taxon>Panagrolaimomorpha</taxon>
        <taxon>Strongyloidoidea</taxon>
        <taxon>Steinernematidae</taxon>
        <taxon>Steinernema</taxon>
    </lineage>
</organism>
<evidence type="ECO:0000256" key="1">
    <source>
        <dbReference type="SAM" id="MobiDB-lite"/>
    </source>
</evidence>
<accession>A0AA39IR04</accession>
<feature type="compositionally biased region" description="Polar residues" evidence="1">
    <location>
        <begin position="1"/>
        <end position="13"/>
    </location>
</feature>
<dbReference type="AlphaFoldDB" id="A0AA39IR04"/>
<dbReference type="Proteomes" id="UP001175271">
    <property type="component" value="Unassembled WGS sequence"/>
</dbReference>
<keyword evidence="3" id="KW-1185">Reference proteome</keyword>
<evidence type="ECO:0000313" key="3">
    <source>
        <dbReference type="Proteomes" id="UP001175271"/>
    </source>
</evidence>
<evidence type="ECO:0000313" key="2">
    <source>
        <dbReference type="EMBL" id="KAK0428111.1"/>
    </source>
</evidence>
<feature type="compositionally biased region" description="Polar residues" evidence="1">
    <location>
        <begin position="149"/>
        <end position="167"/>
    </location>
</feature>
<proteinExistence type="predicted"/>
<name>A0AA39IR04_9BILA</name>
<dbReference type="EMBL" id="JAUCMV010000001">
    <property type="protein sequence ID" value="KAK0428111.1"/>
    <property type="molecule type" value="Genomic_DNA"/>
</dbReference>
<feature type="compositionally biased region" description="Basic and acidic residues" evidence="1">
    <location>
        <begin position="29"/>
        <end position="39"/>
    </location>
</feature>
<feature type="region of interest" description="Disordered" evidence="1">
    <location>
        <begin position="78"/>
        <end position="120"/>
    </location>
</feature>
<protein>
    <submittedName>
        <fullName evidence="2">Uncharacterized protein</fullName>
    </submittedName>
</protein>
<comment type="caution">
    <text evidence="2">The sequence shown here is derived from an EMBL/GenBank/DDBJ whole genome shotgun (WGS) entry which is preliminary data.</text>
</comment>
<feature type="region of interest" description="Disordered" evidence="1">
    <location>
        <begin position="1"/>
        <end position="60"/>
    </location>
</feature>
<gene>
    <name evidence="2" type="ORF">QR680_010614</name>
</gene>
<reference evidence="2" key="1">
    <citation type="submission" date="2023-06" db="EMBL/GenBank/DDBJ databases">
        <title>Genomic analysis of the entomopathogenic nematode Steinernema hermaphroditum.</title>
        <authorList>
            <person name="Schwarz E.M."/>
            <person name="Heppert J.K."/>
            <person name="Baniya A."/>
            <person name="Schwartz H.T."/>
            <person name="Tan C.-H."/>
            <person name="Antoshechkin I."/>
            <person name="Sternberg P.W."/>
            <person name="Goodrich-Blair H."/>
            <person name="Dillman A.R."/>
        </authorList>
    </citation>
    <scope>NUCLEOTIDE SEQUENCE</scope>
    <source>
        <strain evidence="2">PS9179</strain>
        <tissue evidence="2">Whole animal</tissue>
    </source>
</reference>